<sequence>MAFDRDELYRLAAGLLRALQDGDPAGLSAFGVSRAMYEEITEELEHSGEQLAHLSMPPCEIAGQADRTGRVALDIYPLHTDPHTLRMACQLWSKGQKTELTLIADYREQQRQAALTFRLLETQ</sequence>
<dbReference type="AlphaFoldDB" id="A0A2T6GBU3"/>
<accession>A0A2T6GBU3</accession>
<proteinExistence type="predicted"/>
<name>A0A2T6GBU3_9PSED</name>
<evidence type="ECO:0000313" key="1">
    <source>
        <dbReference type="EMBL" id="PUA41624.1"/>
    </source>
</evidence>
<comment type="caution">
    <text evidence="1">The sequence shown here is derived from an EMBL/GenBank/DDBJ whole genome shotgun (WGS) entry which is preliminary data.</text>
</comment>
<dbReference type="RefSeq" id="WP_108546367.1">
    <property type="nucleotide sequence ID" value="NZ_PYJM01000011.1"/>
</dbReference>
<dbReference type="EMBL" id="PYJM01000011">
    <property type="protein sequence ID" value="PUA41624.1"/>
    <property type="molecule type" value="Genomic_DNA"/>
</dbReference>
<reference evidence="1 2" key="1">
    <citation type="submission" date="2018-03" db="EMBL/GenBank/DDBJ databases">
        <title>Draft genome sequence of the plant growth promoting rhizobacterium Pseudomonas protegens strain BNJ-SS-45 isolated from wheat (Triticum aestivum) rhizosphere.</title>
        <authorList>
            <person name="Bajpai A."/>
            <person name="Shende K."/>
            <person name="Meena N."/>
            <person name="Upadhyayula S.R."/>
            <person name="Suravajhala P."/>
            <person name="Medicherla K.M."/>
            <person name="Johri B.N."/>
        </authorList>
    </citation>
    <scope>NUCLEOTIDE SEQUENCE [LARGE SCALE GENOMIC DNA]</scope>
    <source>
        <strain evidence="1 2">BNJ-SS-45</strain>
    </source>
</reference>
<dbReference type="Proteomes" id="UP000244178">
    <property type="component" value="Unassembled WGS sequence"/>
</dbReference>
<gene>
    <name evidence="1" type="ORF">C5U62_31325</name>
</gene>
<evidence type="ECO:0000313" key="2">
    <source>
        <dbReference type="Proteomes" id="UP000244178"/>
    </source>
</evidence>
<organism evidence="1 2">
    <name type="scientific">Pseudomonas protegens</name>
    <dbReference type="NCBI Taxonomy" id="380021"/>
    <lineage>
        <taxon>Bacteria</taxon>
        <taxon>Pseudomonadati</taxon>
        <taxon>Pseudomonadota</taxon>
        <taxon>Gammaproteobacteria</taxon>
        <taxon>Pseudomonadales</taxon>
        <taxon>Pseudomonadaceae</taxon>
        <taxon>Pseudomonas</taxon>
    </lineage>
</organism>
<protein>
    <submittedName>
        <fullName evidence="1">Uncharacterized protein</fullName>
    </submittedName>
</protein>